<dbReference type="InterPro" id="IPR018499">
    <property type="entry name" value="Tetraspanin/Peripherin"/>
</dbReference>
<keyword evidence="6" id="KW-1185">Reference proteome</keyword>
<dbReference type="Gene3D" id="1.10.1450.10">
    <property type="entry name" value="Tetraspanin"/>
    <property type="match status" value="1"/>
</dbReference>
<accession>A0A7I4YHZ6</accession>
<evidence type="ECO:0000256" key="5">
    <source>
        <dbReference type="SAM" id="Phobius"/>
    </source>
</evidence>
<evidence type="ECO:0000313" key="6">
    <source>
        <dbReference type="Proteomes" id="UP000025227"/>
    </source>
</evidence>
<evidence type="ECO:0000313" key="7">
    <source>
        <dbReference type="WBParaSite" id="HCON_00104220-00001"/>
    </source>
</evidence>
<evidence type="ECO:0000256" key="1">
    <source>
        <dbReference type="ARBA" id="ARBA00004141"/>
    </source>
</evidence>
<name>A0A7I4YHZ6_HAECO</name>
<reference evidence="7" key="1">
    <citation type="submission" date="2020-12" db="UniProtKB">
        <authorList>
            <consortium name="WormBaseParasite"/>
        </authorList>
    </citation>
    <scope>IDENTIFICATION</scope>
    <source>
        <strain evidence="7">MHco3</strain>
    </source>
</reference>
<feature type="transmembrane region" description="Helical" evidence="5">
    <location>
        <begin position="46"/>
        <end position="65"/>
    </location>
</feature>
<evidence type="ECO:0000256" key="2">
    <source>
        <dbReference type="ARBA" id="ARBA00022692"/>
    </source>
</evidence>
<dbReference type="AlphaFoldDB" id="A0A7I4YHZ6"/>
<proteinExistence type="predicted"/>
<dbReference type="SUPFAM" id="SSF48652">
    <property type="entry name" value="Tetraspanin"/>
    <property type="match status" value="1"/>
</dbReference>
<sequence>MVRLVILLLVSTTAIFSVGVVGFSIRALAELEFATTIIGSRELLTAASVMLAVGAFALVTAPLGLLSAMATYSPITLTYAILMFFICLLSIVGCCFGFRLRNEIDSGVILEWMNYSLQTEYGNPFADDLTFSWDQLHEKYACCGITDQRSPTAWLNSYWFMTYDSRWPRPRVPPSCCSTCETKGCYKPLLRDLHYYSKGTILVSSIMAFLCLLNVFLCFFTHKFLFDNRIHGESLIP</sequence>
<evidence type="ECO:0000256" key="4">
    <source>
        <dbReference type="ARBA" id="ARBA00023136"/>
    </source>
</evidence>
<dbReference type="WBParaSite" id="HCON_00104220-00001">
    <property type="protein sequence ID" value="HCON_00104220-00001"/>
    <property type="gene ID" value="HCON_00104220"/>
</dbReference>
<comment type="subcellular location">
    <subcellularLocation>
        <location evidence="1">Membrane</location>
        <topology evidence="1">Multi-pass membrane protein</topology>
    </subcellularLocation>
</comment>
<protein>
    <submittedName>
        <fullName evidence="7">Tetraspanin</fullName>
    </submittedName>
</protein>
<keyword evidence="3 5" id="KW-1133">Transmembrane helix</keyword>
<feature type="transmembrane region" description="Helical" evidence="5">
    <location>
        <begin position="199"/>
        <end position="220"/>
    </location>
</feature>
<dbReference type="Proteomes" id="UP000025227">
    <property type="component" value="Unplaced"/>
</dbReference>
<keyword evidence="4 5" id="KW-0472">Membrane</keyword>
<dbReference type="PANTHER" id="PTHR19282:SF452">
    <property type="entry name" value="LD03691P"/>
    <property type="match status" value="1"/>
</dbReference>
<dbReference type="OrthoDB" id="438211at2759"/>
<feature type="transmembrane region" description="Helical" evidence="5">
    <location>
        <begin position="77"/>
        <end position="100"/>
    </location>
</feature>
<organism evidence="6 7">
    <name type="scientific">Haemonchus contortus</name>
    <name type="common">Barber pole worm</name>
    <dbReference type="NCBI Taxonomy" id="6289"/>
    <lineage>
        <taxon>Eukaryota</taxon>
        <taxon>Metazoa</taxon>
        <taxon>Ecdysozoa</taxon>
        <taxon>Nematoda</taxon>
        <taxon>Chromadorea</taxon>
        <taxon>Rhabditida</taxon>
        <taxon>Rhabditina</taxon>
        <taxon>Rhabditomorpha</taxon>
        <taxon>Strongyloidea</taxon>
        <taxon>Trichostrongylidae</taxon>
        <taxon>Haemonchus</taxon>
    </lineage>
</organism>
<evidence type="ECO:0000256" key="3">
    <source>
        <dbReference type="ARBA" id="ARBA00022989"/>
    </source>
</evidence>
<keyword evidence="2 5" id="KW-0812">Transmembrane</keyword>
<dbReference type="InterPro" id="IPR008952">
    <property type="entry name" value="Tetraspanin_EC2_sf"/>
</dbReference>
<dbReference type="OMA" id="QARECQF"/>
<dbReference type="Pfam" id="PF00335">
    <property type="entry name" value="Tetraspanin"/>
    <property type="match status" value="1"/>
</dbReference>
<dbReference type="GO" id="GO:0016020">
    <property type="term" value="C:membrane"/>
    <property type="evidence" value="ECO:0007669"/>
    <property type="project" value="UniProtKB-SubCell"/>
</dbReference>
<dbReference type="PANTHER" id="PTHR19282">
    <property type="entry name" value="TETRASPANIN"/>
    <property type="match status" value="1"/>
</dbReference>